<organism evidence="1 2">
    <name type="scientific">Kickxella alabastrina</name>
    <dbReference type="NCBI Taxonomy" id="61397"/>
    <lineage>
        <taxon>Eukaryota</taxon>
        <taxon>Fungi</taxon>
        <taxon>Fungi incertae sedis</taxon>
        <taxon>Zoopagomycota</taxon>
        <taxon>Kickxellomycotina</taxon>
        <taxon>Kickxellomycetes</taxon>
        <taxon>Kickxellales</taxon>
        <taxon>Kickxellaceae</taxon>
        <taxon>Kickxella</taxon>
    </lineage>
</organism>
<evidence type="ECO:0000313" key="1">
    <source>
        <dbReference type="EMBL" id="KAJ1888804.1"/>
    </source>
</evidence>
<accession>A0ACC1I9V3</accession>
<evidence type="ECO:0000313" key="2">
    <source>
        <dbReference type="Proteomes" id="UP001150581"/>
    </source>
</evidence>
<sequence>MYGNRISLISKSQIRYNGILHDVDEAEQTISLEQVSSMGTEGRRGNSVDEIPASKDIYEYIQFRATDVLSVQFETDPVTPVKAQPPPPNDPAVLEVGPKPVSHAQRMQAAADRNAAQAQAESPAYASVVAAPVADQQDAVEDPVTDTESVSEVNERQQGGFQRRQGGYNANNNTRGGYIPRGGRGGYNNQNRRGGYQGRGGYQPRHGRRIEIPESDFDFESSNSKLNKDELAKEFSKLSVQVNDTIPTPPSPSSSSRAAVATPDVTVAGSSSAQAADGESVSYTPKKSFFDDISCEAKERLQMQEQGLSYEEKRGRIHAERQQNFETFGQTAADLSRFRYNRYHPGGGRGGATGGYFNANGVQNNPSNANGGWRGGRGGRGGFNRVDGHNTNNYRGGYTHHNSGQRGNYNGSGGHYQQQQQQQQNAEASS</sequence>
<protein>
    <submittedName>
        <fullName evidence="1">Uncharacterized protein</fullName>
    </submittedName>
</protein>
<dbReference type="Proteomes" id="UP001150581">
    <property type="component" value="Unassembled WGS sequence"/>
</dbReference>
<gene>
    <name evidence="1" type="ORF">LPJ66_008382</name>
</gene>
<name>A0ACC1I9V3_9FUNG</name>
<proteinExistence type="predicted"/>
<dbReference type="EMBL" id="JANBPG010001671">
    <property type="protein sequence ID" value="KAJ1888804.1"/>
    <property type="molecule type" value="Genomic_DNA"/>
</dbReference>
<reference evidence="1" key="1">
    <citation type="submission" date="2022-07" db="EMBL/GenBank/DDBJ databases">
        <title>Phylogenomic reconstructions and comparative analyses of Kickxellomycotina fungi.</title>
        <authorList>
            <person name="Reynolds N.K."/>
            <person name="Stajich J.E."/>
            <person name="Barry K."/>
            <person name="Grigoriev I.V."/>
            <person name="Crous P."/>
            <person name="Smith M.E."/>
        </authorList>
    </citation>
    <scope>NUCLEOTIDE SEQUENCE</scope>
    <source>
        <strain evidence="1">Benny 63K</strain>
    </source>
</reference>
<comment type="caution">
    <text evidence="1">The sequence shown here is derived from an EMBL/GenBank/DDBJ whole genome shotgun (WGS) entry which is preliminary data.</text>
</comment>
<keyword evidence="2" id="KW-1185">Reference proteome</keyword>